<keyword evidence="3" id="KW-1185">Reference proteome</keyword>
<dbReference type="RefSeq" id="WP_158352644.1">
    <property type="nucleotide sequence ID" value="NZ_JAHQCX010000001.1"/>
</dbReference>
<name>A0ABS6K2V8_9FIRM</name>
<accession>A0ABS6K2V8</accession>
<dbReference type="SUPFAM" id="SSF143011">
    <property type="entry name" value="RelE-like"/>
    <property type="match status" value="1"/>
</dbReference>
<dbReference type="Gene3D" id="3.30.2310.20">
    <property type="entry name" value="RelE-like"/>
    <property type="match status" value="1"/>
</dbReference>
<protein>
    <submittedName>
        <fullName evidence="2">Type II toxin-antitoxin system YafQ family toxin</fullName>
    </submittedName>
</protein>
<keyword evidence="1" id="KW-1277">Toxin-antitoxin system</keyword>
<evidence type="ECO:0000313" key="2">
    <source>
        <dbReference type="EMBL" id="MBU9724845.1"/>
    </source>
</evidence>
<dbReference type="InterPro" id="IPR035093">
    <property type="entry name" value="RelE/ParE_toxin_dom_sf"/>
</dbReference>
<dbReference type="InterPro" id="IPR004386">
    <property type="entry name" value="Toxin_YafQ-like"/>
</dbReference>
<dbReference type="InterPro" id="IPR007712">
    <property type="entry name" value="RelE/ParE_toxin"/>
</dbReference>
<dbReference type="PIRSF" id="PIRSF006156">
    <property type="entry name" value="YafQ"/>
    <property type="match status" value="1"/>
</dbReference>
<reference evidence="2 3" key="1">
    <citation type="submission" date="2021-06" db="EMBL/GenBank/DDBJ databases">
        <title>Description of novel taxa of the family Lachnospiraceae.</title>
        <authorList>
            <person name="Chaplin A.V."/>
            <person name="Sokolova S.R."/>
            <person name="Pikina A.P."/>
            <person name="Korzhanova M."/>
            <person name="Belova V."/>
            <person name="Korostin D."/>
            <person name="Efimov B.A."/>
        </authorList>
    </citation>
    <scope>NUCLEOTIDE SEQUENCE [LARGE SCALE GENOMIC DNA]</scope>
    <source>
        <strain evidence="2 3">ASD4241</strain>
    </source>
</reference>
<dbReference type="Pfam" id="PF15738">
    <property type="entry name" value="YafQ_toxin"/>
    <property type="match status" value="1"/>
</dbReference>
<evidence type="ECO:0000256" key="1">
    <source>
        <dbReference type="ARBA" id="ARBA00022649"/>
    </source>
</evidence>
<dbReference type="NCBIfam" id="TIGR02385">
    <property type="entry name" value="RelE_StbE"/>
    <property type="match status" value="1"/>
</dbReference>
<dbReference type="Proteomes" id="UP001314681">
    <property type="component" value="Unassembled WGS sequence"/>
</dbReference>
<proteinExistence type="predicted"/>
<gene>
    <name evidence="2" type="ORF">KTH90_02335</name>
</gene>
<dbReference type="EMBL" id="JAHQCX010000001">
    <property type="protein sequence ID" value="MBU9724845.1"/>
    <property type="molecule type" value="Genomic_DNA"/>
</dbReference>
<organism evidence="2 3">
    <name type="scientific">Diplocloster modestus</name>
    <dbReference type="NCBI Taxonomy" id="2850322"/>
    <lineage>
        <taxon>Bacteria</taxon>
        <taxon>Bacillati</taxon>
        <taxon>Bacillota</taxon>
        <taxon>Clostridia</taxon>
        <taxon>Lachnospirales</taxon>
        <taxon>Lachnospiraceae</taxon>
        <taxon>Diplocloster</taxon>
    </lineage>
</organism>
<sequence length="93" mass="10931">MLQLETTGQFRKDYKRLKKRGYDMCRLEQVIDMLLAEKELAEQYHDHALSGTYAGFRECHVSRDWLLIYVVNRKKLILTASRTGSHSDLLGNR</sequence>
<evidence type="ECO:0000313" key="3">
    <source>
        <dbReference type="Proteomes" id="UP001314681"/>
    </source>
</evidence>
<comment type="caution">
    <text evidence="2">The sequence shown here is derived from an EMBL/GenBank/DDBJ whole genome shotgun (WGS) entry which is preliminary data.</text>
</comment>
<dbReference type="PANTHER" id="PTHR40588:SF1">
    <property type="entry name" value="MRNA INTERFERASE TOXIN YAFQ"/>
    <property type="match status" value="1"/>
</dbReference>
<dbReference type="PANTHER" id="PTHR40588">
    <property type="entry name" value="MRNA INTERFERASE TOXIN YAFQ"/>
    <property type="match status" value="1"/>
</dbReference>